<feature type="region of interest" description="Disordered" evidence="5">
    <location>
        <begin position="24"/>
        <end position="43"/>
    </location>
</feature>
<comment type="subcellular location">
    <subcellularLocation>
        <location evidence="1">Nucleus</location>
    </subcellularLocation>
</comment>
<evidence type="ECO:0000256" key="3">
    <source>
        <dbReference type="ARBA" id="ARBA00023015"/>
    </source>
</evidence>
<dbReference type="InterPro" id="IPR042634">
    <property type="entry name" value="MOX-1/MOX-2"/>
</dbReference>
<evidence type="ECO:0000313" key="7">
    <source>
        <dbReference type="Proteomes" id="UP000002281"/>
    </source>
</evidence>
<keyword evidence="4" id="KW-0804">Transcription</keyword>
<reference evidence="6" key="2">
    <citation type="submission" date="2025-08" db="UniProtKB">
        <authorList>
            <consortium name="Ensembl"/>
        </authorList>
    </citation>
    <scope>IDENTIFICATION</scope>
    <source>
        <strain evidence="6">Thoroughbred</strain>
    </source>
</reference>
<dbReference type="GO" id="GO:0045944">
    <property type="term" value="P:positive regulation of transcription by RNA polymerase II"/>
    <property type="evidence" value="ECO:0007669"/>
    <property type="project" value="InterPro"/>
</dbReference>
<dbReference type="Proteomes" id="UP000002281">
    <property type="component" value="Chromosome 11"/>
</dbReference>
<proteinExistence type="predicted"/>
<reference evidence="6" key="3">
    <citation type="submission" date="2025-09" db="UniProtKB">
        <authorList>
            <consortium name="Ensembl"/>
        </authorList>
    </citation>
    <scope>IDENTIFICATION</scope>
    <source>
        <strain evidence="6">Thoroughbred</strain>
    </source>
</reference>
<dbReference type="GO" id="GO:0003700">
    <property type="term" value="F:DNA-binding transcription factor activity"/>
    <property type="evidence" value="ECO:0007669"/>
    <property type="project" value="InterPro"/>
</dbReference>
<keyword evidence="2" id="KW-0217">Developmental protein</keyword>
<dbReference type="GO" id="GO:0005634">
    <property type="term" value="C:nucleus"/>
    <property type="evidence" value="ECO:0007669"/>
    <property type="project" value="UniProtKB-SubCell"/>
</dbReference>
<organism evidence="6 7">
    <name type="scientific">Equus caballus</name>
    <name type="common">Horse</name>
    <dbReference type="NCBI Taxonomy" id="9796"/>
    <lineage>
        <taxon>Eukaryota</taxon>
        <taxon>Metazoa</taxon>
        <taxon>Chordata</taxon>
        <taxon>Craniata</taxon>
        <taxon>Vertebrata</taxon>
        <taxon>Euteleostomi</taxon>
        <taxon>Mammalia</taxon>
        <taxon>Eutheria</taxon>
        <taxon>Laurasiatheria</taxon>
        <taxon>Perissodactyla</taxon>
        <taxon>Equidae</taxon>
        <taxon>Equus</taxon>
    </lineage>
</organism>
<keyword evidence="7" id="KW-1185">Reference proteome</keyword>
<dbReference type="PANTHER" id="PTHR24328:SF8">
    <property type="entry name" value="HOMEOBOX PROTEIN MOX-1"/>
    <property type="match status" value="1"/>
</dbReference>
<dbReference type="AlphaFoldDB" id="A0A3Q2H6W3"/>
<dbReference type="Ensembl" id="ENSECAT00000032102.2">
    <property type="protein sequence ID" value="ENSECAP00000029544.2"/>
    <property type="gene ID" value="ENSECAG00000013525.4"/>
</dbReference>
<keyword evidence="3" id="KW-0805">Transcription regulation</keyword>
<dbReference type="OrthoDB" id="6159439at2759"/>
<dbReference type="GeneID" id="100065093"/>
<feature type="region of interest" description="Disordered" evidence="5">
    <location>
        <begin position="77"/>
        <end position="172"/>
    </location>
</feature>
<evidence type="ECO:0000256" key="4">
    <source>
        <dbReference type="ARBA" id="ARBA00023163"/>
    </source>
</evidence>
<dbReference type="PANTHER" id="PTHR24328">
    <property type="entry name" value="HOMEOBOX PROTEIN MOX"/>
    <property type="match status" value="1"/>
</dbReference>
<evidence type="ECO:0000313" key="6">
    <source>
        <dbReference type="Ensembl" id="ENSECAP00000029544.2"/>
    </source>
</evidence>
<reference evidence="6 7" key="1">
    <citation type="journal article" date="2009" name="Science">
        <title>Genome sequence, comparative analysis, and population genetics of the domestic horse.</title>
        <authorList>
            <consortium name="Broad Institute Genome Sequencing Platform"/>
            <consortium name="Broad Institute Whole Genome Assembly Team"/>
            <person name="Wade C.M."/>
            <person name="Giulotto E."/>
            <person name="Sigurdsson S."/>
            <person name="Zoli M."/>
            <person name="Gnerre S."/>
            <person name="Imsland F."/>
            <person name="Lear T.L."/>
            <person name="Adelson D.L."/>
            <person name="Bailey E."/>
            <person name="Bellone R.R."/>
            <person name="Bloecker H."/>
            <person name="Distl O."/>
            <person name="Edgar R.C."/>
            <person name="Garber M."/>
            <person name="Leeb T."/>
            <person name="Mauceli E."/>
            <person name="MacLeod J.N."/>
            <person name="Penedo M.C.T."/>
            <person name="Raison J.M."/>
            <person name="Sharpe T."/>
            <person name="Vogel J."/>
            <person name="Andersson L."/>
            <person name="Antczak D.F."/>
            <person name="Biagi T."/>
            <person name="Binns M.M."/>
            <person name="Chowdhary B.P."/>
            <person name="Coleman S.J."/>
            <person name="Della Valle G."/>
            <person name="Fryc S."/>
            <person name="Guerin G."/>
            <person name="Hasegawa T."/>
            <person name="Hill E.W."/>
            <person name="Jurka J."/>
            <person name="Kiialainen A."/>
            <person name="Lindgren G."/>
            <person name="Liu J."/>
            <person name="Magnani E."/>
            <person name="Mickelson J.R."/>
            <person name="Murray J."/>
            <person name="Nergadze S.G."/>
            <person name="Onofrio R."/>
            <person name="Pedroni S."/>
            <person name="Piras M.F."/>
            <person name="Raudsepp T."/>
            <person name="Rocchi M."/>
            <person name="Roeed K.H."/>
            <person name="Ryder O.A."/>
            <person name="Searle S."/>
            <person name="Skow L."/>
            <person name="Swinburne J.E."/>
            <person name="Syvaenen A.C."/>
            <person name="Tozaki T."/>
            <person name="Valberg S.J."/>
            <person name="Vaudin M."/>
            <person name="White J.R."/>
            <person name="Zody M.C."/>
            <person name="Lander E.S."/>
            <person name="Lindblad-Toh K."/>
        </authorList>
    </citation>
    <scope>NUCLEOTIDE SEQUENCE [LARGE SCALE GENOMIC DNA]</scope>
    <source>
        <strain evidence="6 7">Thoroughbred</strain>
    </source>
</reference>
<evidence type="ECO:0000313" key="8">
    <source>
        <dbReference type="VGNC" id="VGNC:20105"/>
    </source>
</evidence>
<dbReference type="GeneTree" id="ENSGT00940000154018"/>
<name>A0A3Q2H6W3_HORSE</name>
<dbReference type="RefSeq" id="XP_005597410.1">
    <property type="nucleotide sequence ID" value="XM_005597353.4"/>
</dbReference>
<protein>
    <submittedName>
        <fullName evidence="6">Mesenchyme homeobox 1</fullName>
    </submittedName>
</protein>
<dbReference type="ExpressionAtlas" id="A0A3Q2H6W3">
    <property type="expression patterns" value="baseline"/>
</dbReference>
<evidence type="ECO:0000256" key="1">
    <source>
        <dbReference type="ARBA" id="ARBA00004123"/>
    </source>
</evidence>
<dbReference type="Bgee" id="ENSECAG00000013525">
    <property type="expression patterns" value="Expressed in synovial membrane of synovial joint and 9 other cell types or tissues"/>
</dbReference>
<dbReference type="CTD" id="4222"/>
<sequence>MDPVASSCMRSPRPPASVWGCLRNPQSEGSGVSGLPHYPPTPFSFHQKPDFPATATAAYPDFSASCLAATPHSLPREERVFTEQHPAFPQPPDWHFPVSEARRRPNPGPAGGSREMGASSPGLVDATGGPGEDYEVLGSTANETEKKSTRRKKESSGQSVVPEPKNEVEACEGGSAHLPPWAGPRGWGLCSLSKFRVRVSMENKGLRTEPPAHLPSPNPSFTFSHPRTASLHLAVTLGYEAAQCSWEP</sequence>
<accession>A0A3Q2H6W3</accession>
<evidence type="ECO:0000256" key="5">
    <source>
        <dbReference type="SAM" id="MobiDB-lite"/>
    </source>
</evidence>
<evidence type="ECO:0000256" key="2">
    <source>
        <dbReference type="ARBA" id="ARBA00022473"/>
    </source>
</evidence>
<dbReference type="VGNC" id="VGNC:20105">
    <property type="gene designation" value="MEOX1"/>
</dbReference>
<gene>
    <name evidence="6 8" type="primary">MEOX1</name>
</gene>